<evidence type="ECO:0000256" key="1">
    <source>
        <dbReference type="SAM" id="Phobius"/>
    </source>
</evidence>
<dbReference type="Proteomes" id="UP001280121">
    <property type="component" value="Unassembled WGS sequence"/>
</dbReference>
<name>A0AAE0CSD0_9ROSI</name>
<proteinExistence type="predicted"/>
<keyword evidence="1" id="KW-0472">Membrane</keyword>
<reference evidence="2" key="1">
    <citation type="journal article" date="2023" name="Plant J.">
        <title>Genome sequences and population genomics provide insights into the demographic history, inbreeding, and mutation load of two 'living fossil' tree species of Dipteronia.</title>
        <authorList>
            <person name="Feng Y."/>
            <person name="Comes H.P."/>
            <person name="Chen J."/>
            <person name="Zhu S."/>
            <person name="Lu R."/>
            <person name="Zhang X."/>
            <person name="Li P."/>
            <person name="Qiu J."/>
            <person name="Olsen K.M."/>
            <person name="Qiu Y."/>
        </authorList>
    </citation>
    <scope>NUCLEOTIDE SEQUENCE</scope>
    <source>
        <strain evidence="2">KIB01</strain>
    </source>
</reference>
<organism evidence="2 3">
    <name type="scientific">Dipteronia dyeriana</name>
    <dbReference type="NCBI Taxonomy" id="168575"/>
    <lineage>
        <taxon>Eukaryota</taxon>
        <taxon>Viridiplantae</taxon>
        <taxon>Streptophyta</taxon>
        <taxon>Embryophyta</taxon>
        <taxon>Tracheophyta</taxon>
        <taxon>Spermatophyta</taxon>
        <taxon>Magnoliopsida</taxon>
        <taxon>eudicotyledons</taxon>
        <taxon>Gunneridae</taxon>
        <taxon>Pentapetalae</taxon>
        <taxon>rosids</taxon>
        <taxon>malvids</taxon>
        <taxon>Sapindales</taxon>
        <taxon>Sapindaceae</taxon>
        <taxon>Hippocastanoideae</taxon>
        <taxon>Acereae</taxon>
        <taxon>Dipteronia</taxon>
    </lineage>
</organism>
<keyword evidence="3" id="KW-1185">Reference proteome</keyword>
<sequence>MKAWKLFKTLEFTIPLWIVWVKWALTRMETLWNGATYSVVVLLVSGFGVPGVMVMVCCCFYCLGCLCFGVALFCTDASVLVDYCCFCVFCCLCCSVMFCF</sequence>
<gene>
    <name evidence="2" type="ORF">Ddye_007656</name>
</gene>
<comment type="caution">
    <text evidence="2">The sequence shown here is derived from an EMBL/GenBank/DDBJ whole genome shotgun (WGS) entry which is preliminary data.</text>
</comment>
<feature type="transmembrane region" description="Helical" evidence="1">
    <location>
        <begin position="30"/>
        <end position="47"/>
    </location>
</feature>
<evidence type="ECO:0000313" key="2">
    <source>
        <dbReference type="EMBL" id="KAK2661123.1"/>
    </source>
</evidence>
<keyword evidence="1" id="KW-0812">Transmembrane</keyword>
<protein>
    <submittedName>
        <fullName evidence="2">Uncharacterized protein</fullName>
    </submittedName>
</protein>
<accession>A0AAE0CSD0</accession>
<keyword evidence="1" id="KW-1133">Transmembrane helix</keyword>
<dbReference type="EMBL" id="JANJYI010000002">
    <property type="protein sequence ID" value="KAK2661123.1"/>
    <property type="molecule type" value="Genomic_DNA"/>
</dbReference>
<evidence type="ECO:0000313" key="3">
    <source>
        <dbReference type="Proteomes" id="UP001280121"/>
    </source>
</evidence>
<dbReference type="AlphaFoldDB" id="A0AAE0CSD0"/>
<feature type="transmembrane region" description="Helical" evidence="1">
    <location>
        <begin position="53"/>
        <end position="73"/>
    </location>
</feature>
<feature type="transmembrane region" description="Helical" evidence="1">
    <location>
        <begin position="80"/>
        <end position="98"/>
    </location>
</feature>